<feature type="transmembrane region" description="Helical" evidence="8">
    <location>
        <begin position="714"/>
        <end position="733"/>
    </location>
</feature>
<feature type="domain" description="CSC1/OSCA1-like N-terminal transmembrane" evidence="10">
    <location>
        <begin position="223"/>
        <end position="375"/>
    </location>
</feature>
<proteinExistence type="inferred from homology"/>
<evidence type="ECO:0000256" key="5">
    <source>
        <dbReference type="ARBA" id="ARBA00022989"/>
    </source>
</evidence>
<name>A0A1Q9E878_SYMMI</name>
<dbReference type="EMBL" id="LSRX01000232">
    <property type="protein sequence ID" value="OLQ03623.1"/>
    <property type="molecule type" value="Genomic_DNA"/>
</dbReference>
<dbReference type="PANTHER" id="PTHR13018:SF5">
    <property type="entry name" value="RE44586P"/>
    <property type="match status" value="1"/>
</dbReference>
<dbReference type="InterPro" id="IPR045122">
    <property type="entry name" value="Csc1-like"/>
</dbReference>
<organism evidence="12 13">
    <name type="scientific">Symbiodinium microadriaticum</name>
    <name type="common">Dinoflagellate</name>
    <name type="synonym">Zooxanthella microadriatica</name>
    <dbReference type="NCBI Taxonomy" id="2951"/>
    <lineage>
        <taxon>Eukaryota</taxon>
        <taxon>Sar</taxon>
        <taxon>Alveolata</taxon>
        <taxon>Dinophyceae</taxon>
        <taxon>Suessiales</taxon>
        <taxon>Symbiodiniaceae</taxon>
        <taxon>Symbiodinium</taxon>
    </lineage>
</organism>
<feature type="transmembrane region" description="Helical" evidence="8">
    <location>
        <begin position="776"/>
        <end position="801"/>
    </location>
</feature>
<feature type="region of interest" description="Disordered" evidence="7">
    <location>
        <begin position="986"/>
        <end position="1038"/>
    </location>
</feature>
<evidence type="ECO:0000256" key="7">
    <source>
        <dbReference type="SAM" id="MobiDB-lite"/>
    </source>
</evidence>
<gene>
    <name evidence="12" type="primary">RSN1</name>
    <name evidence="12" type="ORF">AK812_SmicGene13410</name>
</gene>
<comment type="similarity">
    <text evidence="2">Belongs to the CSC1 (TC 1.A.17) family.</text>
</comment>
<dbReference type="InterPro" id="IPR003864">
    <property type="entry name" value="CSC1/OSCA1-like_7TM"/>
</dbReference>
<accession>A0A1Q9E878</accession>
<feature type="compositionally biased region" description="Basic and acidic residues" evidence="7">
    <location>
        <begin position="192"/>
        <end position="201"/>
    </location>
</feature>
<keyword evidence="4 8" id="KW-0812">Transmembrane</keyword>
<comment type="caution">
    <text evidence="12">The sequence shown here is derived from an EMBL/GenBank/DDBJ whole genome shotgun (WGS) entry which is preliminary data.</text>
</comment>
<feature type="domain" description="CSC1/OSCA1-like 7TM region" evidence="9">
    <location>
        <begin position="579"/>
        <end position="846"/>
    </location>
</feature>
<feature type="transmembrane region" description="Helical" evidence="8">
    <location>
        <begin position="225"/>
        <end position="244"/>
    </location>
</feature>
<feature type="transmembrane region" description="Helical" evidence="8">
    <location>
        <begin position="299"/>
        <end position="318"/>
    </location>
</feature>
<evidence type="ECO:0000256" key="1">
    <source>
        <dbReference type="ARBA" id="ARBA00004141"/>
    </source>
</evidence>
<feature type="region of interest" description="Disordered" evidence="7">
    <location>
        <begin position="894"/>
        <end position="937"/>
    </location>
</feature>
<comment type="subcellular location">
    <subcellularLocation>
        <location evidence="1">Membrane</location>
        <topology evidence="1">Multi-pass membrane protein</topology>
    </subcellularLocation>
</comment>
<dbReference type="AlphaFoldDB" id="A0A1Q9E878"/>
<dbReference type="OMA" id="IVERVYI"/>
<dbReference type="Pfam" id="PF13967">
    <property type="entry name" value="RSN1_TM"/>
    <property type="match status" value="1"/>
</dbReference>
<feature type="transmembrane region" description="Helical" evidence="8">
    <location>
        <begin position="355"/>
        <end position="375"/>
    </location>
</feature>
<evidence type="ECO:0000256" key="2">
    <source>
        <dbReference type="ARBA" id="ARBA00007779"/>
    </source>
</evidence>
<evidence type="ECO:0000259" key="9">
    <source>
        <dbReference type="Pfam" id="PF02714"/>
    </source>
</evidence>
<dbReference type="PANTHER" id="PTHR13018">
    <property type="entry name" value="PROBABLE MEMBRANE PROTEIN DUF221-RELATED"/>
    <property type="match status" value="1"/>
</dbReference>
<evidence type="ECO:0000256" key="3">
    <source>
        <dbReference type="ARBA" id="ARBA00022448"/>
    </source>
</evidence>
<keyword evidence="3" id="KW-0813">Transport</keyword>
<dbReference type="GO" id="GO:0005886">
    <property type="term" value="C:plasma membrane"/>
    <property type="evidence" value="ECO:0007669"/>
    <property type="project" value="TreeGrafter"/>
</dbReference>
<evidence type="ECO:0000259" key="10">
    <source>
        <dbReference type="Pfam" id="PF13967"/>
    </source>
</evidence>
<dbReference type="InterPro" id="IPR032880">
    <property type="entry name" value="CSC1/OSCA1-like_N"/>
</dbReference>
<feature type="transmembrane region" description="Helical" evidence="8">
    <location>
        <begin position="575"/>
        <end position="601"/>
    </location>
</feature>
<evidence type="ECO:0000256" key="8">
    <source>
        <dbReference type="SAM" id="Phobius"/>
    </source>
</evidence>
<dbReference type="Proteomes" id="UP000186817">
    <property type="component" value="Unassembled WGS sequence"/>
</dbReference>
<dbReference type="Pfam" id="PF14703">
    <property type="entry name" value="PHM7_cyt"/>
    <property type="match status" value="1"/>
</dbReference>
<keyword evidence="6 8" id="KW-0472">Membrane</keyword>
<feature type="transmembrane region" description="Helical" evidence="8">
    <location>
        <begin position="669"/>
        <end position="689"/>
    </location>
</feature>
<protein>
    <submittedName>
        <fullName evidence="12">Uncharacterized protein RSN1</fullName>
    </submittedName>
</protein>
<feature type="transmembrane region" description="Helical" evidence="8">
    <location>
        <begin position="629"/>
        <end position="657"/>
    </location>
</feature>
<feature type="compositionally biased region" description="Polar residues" evidence="7">
    <location>
        <begin position="180"/>
        <end position="190"/>
    </location>
</feature>
<keyword evidence="13" id="KW-1185">Reference proteome</keyword>
<dbReference type="InterPro" id="IPR027815">
    <property type="entry name" value="CSC1/OSCA1-like_cyt"/>
</dbReference>
<evidence type="ECO:0000256" key="6">
    <source>
        <dbReference type="ARBA" id="ARBA00023136"/>
    </source>
</evidence>
<sequence length="1048" mass="117599">MRDLLRQCLNSNLMDTLQWNYEDSPSQTSGSTRDALKAVEKENTITVKAGDREIVLQISKPETTLEPPSHRPGSEVLESSFCMLLLGFQRLPASVPQLYVSRPNTWHLPWTSFDLSHLPMLRAVRLLVLVAAKAESESADDLPDLFLIQVAAQTYNGSGLKHAFATALPNVSSSDREHSLLQSAPQNRNGTAKKDKEKENDGSQIVQEQLGLKANSESDSEALRASFLFNIGLISAYLVLFVVFQRWKPLVYLHNTTIQKAPEPHPSWFGVWLSSEEVEEYAGLDSALMIEFCNLGMKICIYLGIPLTVVCLPVFYVMGKHPGPNADICTSAVQFVPRSSLDLFSISSLRCNGLAMRWILAATTWIIVWAVQRLLRQAQKKFVERRVAWLQQRPKPQSSTLLVTNIPPSYRSDAKLKEYFDYLFPGGIVERVYIVKKLSSLAALLDEFSIAEQRLHESQYLWFLANKDPDKRPTIKVLQDAEAVDSIDHYTKLVEHLQRHIEGERDQIRQADSFDEAEYSGAAAFVTFKASRDAEMALRLRLEPEGHLFTMEYPPVPKDVSYEDLLRSPFQRQMLYLLGYVLIFMVFLFFFPLIGAASSIVNLENLERIDFVHRMITSSTWVQSVMEGIFATLLLSVFMAFLPSTLHVIIASTFTLNSKVQSQLFLQQWYFWFQVIFVLLVTAIGTSLWQRFADVLTSPTSVVLDLAGSLPNTSTFYMSYIILQWSVSVLNILRYQNLLKFFAWTAVSEEARAKELSEPEDPDYYGIGSRSARLNVVLAIALVFSLMAPMALWCGFVYFLINRFVFSYLVVFAETTKPDLGGYFWAQQLRHVQFTLPIFVVVMSGCLWTKPYGGPGMLALLSLVVWGFEYSRWADILWETLSFRAVVEGSEKGSRTSDEAEVGNSTQQVLASRANVSESVSDPGRDSEKSATQITVRSGQQSIVIQVRDGSEEVRLPPRAEDKELALNNTSAAPVLPEVETAKAVPELPEPSALPQDTSLSLSPEAPGPSLRGVQGIQGAPERSLPEEEAATTTKGYSAYANLAFRTR</sequence>
<feature type="region of interest" description="Disordered" evidence="7">
    <location>
        <begin position="176"/>
        <end position="204"/>
    </location>
</feature>
<evidence type="ECO:0000256" key="4">
    <source>
        <dbReference type="ARBA" id="ARBA00022692"/>
    </source>
</evidence>
<keyword evidence="5 8" id="KW-1133">Transmembrane helix</keyword>
<reference evidence="12 13" key="1">
    <citation type="submission" date="2016-02" db="EMBL/GenBank/DDBJ databases">
        <title>Genome analysis of coral dinoflagellate symbionts highlights evolutionary adaptations to a symbiotic lifestyle.</title>
        <authorList>
            <person name="Aranda M."/>
            <person name="Li Y."/>
            <person name="Liew Y.J."/>
            <person name="Baumgarten S."/>
            <person name="Simakov O."/>
            <person name="Wilson M."/>
            <person name="Piel J."/>
            <person name="Ashoor H."/>
            <person name="Bougouffa S."/>
            <person name="Bajic V.B."/>
            <person name="Ryu T."/>
            <person name="Ravasi T."/>
            <person name="Bayer T."/>
            <person name="Micklem G."/>
            <person name="Kim H."/>
            <person name="Bhak J."/>
            <person name="Lajeunesse T.C."/>
            <person name="Voolstra C.R."/>
        </authorList>
    </citation>
    <scope>NUCLEOTIDE SEQUENCE [LARGE SCALE GENOMIC DNA]</scope>
    <source>
        <strain evidence="12 13">CCMP2467</strain>
    </source>
</reference>
<feature type="domain" description="CSC1/OSCA1-like cytosolic" evidence="11">
    <location>
        <begin position="399"/>
        <end position="562"/>
    </location>
</feature>
<feature type="compositionally biased region" description="Polar residues" evidence="7">
    <location>
        <begin position="903"/>
        <end position="920"/>
    </location>
</feature>
<dbReference type="OrthoDB" id="414034at2759"/>
<evidence type="ECO:0000313" key="13">
    <source>
        <dbReference type="Proteomes" id="UP000186817"/>
    </source>
</evidence>
<evidence type="ECO:0000313" key="12">
    <source>
        <dbReference type="EMBL" id="OLQ03623.1"/>
    </source>
</evidence>
<dbReference type="GO" id="GO:0005227">
    <property type="term" value="F:calcium-activated cation channel activity"/>
    <property type="evidence" value="ECO:0007669"/>
    <property type="project" value="InterPro"/>
</dbReference>
<dbReference type="Pfam" id="PF02714">
    <property type="entry name" value="RSN1_7TM"/>
    <property type="match status" value="1"/>
</dbReference>
<evidence type="ECO:0000259" key="11">
    <source>
        <dbReference type="Pfam" id="PF14703"/>
    </source>
</evidence>